<evidence type="ECO:0000313" key="2">
    <source>
        <dbReference type="EMBL" id="QSZ68098.1"/>
    </source>
</evidence>
<dbReference type="NCBIfam" id="TIGR04213">
    <property type="entry name" value="PGF_pre_PGF"/>
    <property type="match status" value="1"/>
</dbReference>
<sequence length="219" mass="24195">MSGSTGATTTTSPRQSTRPSASPSGRRSHGTAGRACQARKARCEGLDTFFSRGAPTTAPFDRPEPDPSLRRRRDVHHWTNRLQHLRFIDRGADGHRFSYPKSYSGRSTTSAWSAGKILIIVEQTGRVVYTYDKVTLYHTTDDAIEGVLALFSVEGHDLRSQGIEPVDVVLYRYHHSAWHPLPAMVIREDETARHISATSPGFSFFAIGSDPSPPSRSGE</sequence>
<reference evidence="2" key="2">
    <citation type="submission" date="2019-02" db="EMBL/GenBank/DDBJ databases">
        <authorList>
            <person name="Chen S.-C."/>
            <person name="Chien H.-H."/>
            <person name="Lai M.-C."/>
        </authorList>
    </citation>
    <scope>NUCLEOTIDE SEQUENCE</scope>
    <source>
        <strain evidence="2">N2F9704</strain>
    </source>
</reference>
<dbReference type="KEGG" id="maqe:RJ40_11625"/>
<accession>A0A8A3S7I0</accession>
<feature type="compositionally biased region" description="Low complexity" evidence="1">
    <location>
        <begin position="1"/>
        <end position="24"/>
    </location>
</feature>
<protein>
    <submittedName>
        <fullName evidence="2">PGF-pre-PGF domain-containing protein</fullName>
    </submittedName>
</protein>
<proteinExistence type="predicted"/>
<feature type="region of interest" description="Disordered" evidence="1">
    <location>
        <begin position="1"/>
        <end position="70"/>
    </location>
</feature>
<reference evidence="2" key="1">
    <citation type="journal article" date="2001" name="Int. J. Syst. Evol. Microbiol.">
        <title>Methanofollis aquaemaris sp. nov., a methanogen isolated from an aquaculture fish pond.</title>
        <authorList>
            <person name="Lai M.C."/>
            <person name="Chen S.C."/>
        </authorList>
    </citation>
    <scope>NUCLEOTIDE SEQUENCE</scope>
    <source>
        <strain evidence="2">N2F9704</strain>
    </source>
</reference>
<dbReference type="InterPro" id="IPR026453">
    <property type="entry name" value="PGF_pre_PGF"/>
</dbReference>
<dbReference type="EMBL" id="CP036172">
    <property type="protein sequence ID" value="QSZ68098.1"/>
    <property type="molecule type" value="Genomic_DNA"/>
</dbReference>
<keyword evidence="3" id="KW-1185">Reference proteome</keyword>
<gene>
    <name evidence="2" type="ORF">RJ40_11625</name>
</gene>
<organism evidence="2 3">
    <name type="scientific">Methanofollis aquaemaris</name>
    <dbReference type="NCBI Taxonomy" id="126734"/>
    <lineage>
        <taxon>Archaea</taxon>
        <taxon>Methanobacteriati</taxon>
        <taxon>Methanobacteriota</taxon>
        <taxon>Stenosarchaea group</taxon>
        <taxon>Methanomicrobia</taxon>
        <taxon>Methanomicrobiales</taxon>
        <taxon>Methanomicrobiaceae</taxon>
        <taxon>Methanofollis</taxon>
    </lineage>
</organism>
<dbReference type="Proteomes" id="UP001042704">
    <property type="component" value="Chromosome"/>
</dbReference>
<name>A0A8A3S7I0_9EURY</name>
<dbReference type="AlphaFoldDB" id="A0A8A3S7I0"/>
<evidence type="ECO:0000313" key="3">
    <source>
        <dbReference type="Proteomes" id="UP001042704"/>
    </source>
</evidence>
<evidence type="ECO:0000256" key="1">
    <source>
        <dbReference type="SAM" id="MobiDB-lite"/>
    </source>
</evidence>